<proteinExistence type="predicted"/>
<dbReference type="Proteomes" id="UP001607303">
    <property type="component" value="Unassembled WGS sequence"/>
</dbReference>
<comment type="caution">
    <text evidence="1">The sequence shown here is derived from an EMBL/GenBank/DDBJ whole genome shotgun (WGS) entry which is preliminary data.</text>
</comment>
<dbReference type="EMBL" id="JAYRBN010000050">
    <property type="protein sequence ID" value="KAL2744369.1"/>
    <property type="molecule type" value="Genomic_DNA"/>
</dbReference>
<dbReference type="AlphaFoldDB" id="A0ABD2CH13"/>
<accession>A0ABD2CH13</accession>
<reference evidence="1 2" key="1">
    <citation type="journal article" date="2024" name="Ann. Entomol. Soc. Am.">
        <title>Genomic analyses of the southern and eastern yellowjacket wasps (Hymenoptera: Vespidae) reveal evolutionary signatures of social life.</title>
        <authorList>
            <person name="Catto M.A."/>
            <person name="Caine P.B."/>
            <person name="Orr S.E."/>
            <person name="Hunt B.G."/>
            <person name="Goodisman M.A.D."/>
        </authorList>
    </citation>
    <scope>NUCLEOTIDE SEQUENCE [LARGE SCALE GENOMIC DNA]</scope>
    <source>
        <strain evidence="1">232</strain>
        <tissue evidence="1">Head and thorax</tissue>
    </source>
</reference>
<keyword evidence="2" id="KW-1185">Reference proteome</keyword>
<evidence type="ECO:0000313" key="2">
    <source>
        <dbReference type="Proteomes" id="UP001607303"/>
    </source>
</evidence>
<evidence type="ECO:0000313" key="1">
    <source>
        <dbReference type="EMBL" id="KAL2744369.1"/>
    </source>
</evidence>
<sequence>MPFRLEEAWFGIEKFWSQDRVLKILVLPYNEQLGEEEAPLRSTNKREAYFDWIKENRTMR</sequence>
<protein>
    <submittedName>
        <fullName evidence="1">Uncharacterized protein</fullName>
    </submittedName>
</protein>
<name>A0ABD2CH13_VESMC</name>
<organism evidence="1 2">
    <name type="scientific">Vespula maculifrons</name>
    <name type="common">Eastern yellow jacket</name>
    <name type="synonym">Wasp</name>
    <dbReference type="NCBI Taxonomy" id="7453"/>
    <lineage>
        <taxon>Eukaryota</taxon>
        <taxon>Metazoa</taxon>
        <taxon>Ecdysozoa</taxon>
        <taxon>Arthropoda</taxon>
        <taxon>Hexapoda</taxon>
        <taxon>Insecta</taxon>
        <taxon>Pterygota</taxon>
        <taxon>Neoptera</taxon>
        <taxon>Endopterygota</taxon>
        <taxon>Hymenoptera</taxon>
        <taxon>Apocrita</taxon>
        <taxon>Aculeata</taxon>
        <taxon>Vespoidea</taxon>
        <taxon>Vespidae</taxon>
        <taxon>Vespinae</taxon>
        <taxon>Vespula</taxon>
    </lineage>
</organism>
<gene>
    <name evidence="1" type="ORF">V1477_006911</name>
</gene>